<keyword evidence="9" id="KW-0433">Leucine-rich repeat</keyword>
<keyword evidence="17" id="KW-1133">Transmembrane helix</keyword>
<evidence type="ECO:0000256" key="23">
    <source>
        <dbReference type="PROSITE-ProRule" id="PRU10141"/>
    </source>
</evidence>
<evidence type="ECO:0000256" key="14">
    <source>
        <dbReference type="ARBA" id="ARBA00022741"/>
    </source>
</evidence>
<dbReference type="AlphaFoldDB" id="V4S6W8"/>
<keyword evidence="8" id="KW-0597">Phosphoprotein</keyword>
<feature type="domain" description="Protein kinase" evidence="25">
    <location>
        <begin position="490"/>
        <end position="760"/>
    </location>
</feature>
<evidence type="ECO:0000256" key="20">
    <source>
        <dbReference type="ARBA" id="ARBA00023180"/>
    </source>
</evidence>
<evidence type="ECO:0000256" key="15">
    <source>
        <dbReference type="ARBA" id="ARBA00022777"/>
    </source>
</evidence>
<dbReference type="PANTHER" id="PTHR48006:SF35">
    <property type="entry name" value="LEUCINE-RICH REPEAT PROTEIN KINASE FAMILY PROTEIN"/>
    <property type="match status" value="1"/>
</dbReference>
<evidence type="ECO:0000256" key="19">
    <source>
        <dbReference type="ARBA" id="ARBA00023170"/>
    </source>
</evidence>
<evidence type="ECO:0000256" key="5">
    <source>
        <dbReference type="ARBA" id="ARBA00012513"/>
    </source>
</evidence>
<dbReference type="PROSITE" id="PS00108">
    <property type="entry name" value="PROTEIN_KINASE_ST"/>
    <property type="match status" value="1"/>
</dbReference>
<feature type="signal peptide" evidence="24">
    <location>
        <begin position="1"/>
        <end position="25"/>
    </location>
</feature>
<evidence type="ECO:0000256" key="4">
    <source>
        <dbReference type="ARBA" id="ARBA00009592"/>
    </source>
</evidence>
<dbReference type="InterPro" id="IPR051824">
    <property type="entry name" value="LRR_Rcpt-Like_S/T_Kinase"/>
</dbReference>
<dbReference type="GO" id="GO:0005524">
    <property type="term" value="F:ATP binding"/>
    <property type="evidence" value="ECO:0007669"/>
    <property type="project" value="UniProtKB-UniRule"/>
</dbReference>
<dbReference type="InterPro" id="IPR017441">
    <property type="entry name" value="Protein_kinase_ATP_BS"/>
</dbReference>
<protein>
    <recommendedName>
        <fullName evidence="5">non-specific serine/threonine protein kinase</fullName>
        <ecNumber evidence="5">2.7.11.1</ecNumber>
    </recommendedName>
</protein>
<dbReference type="CDD" id="cd14066">
    <property type="entry name" value="STKc_IRAK"/>
    <property type="match status" value="1"/>
</dbReference>
<dbReference type="FunFam" id="3.80.10.10:FF:000275">
    <property type="entry name" value="Leucine-rich repeat receptor-like protein kinase"/>
    <property type="match status" value="1"/>
</dbReference>
<keyword evidence="14 23" id="KW-0547">Nucleotide-binding</keyword>
<dbReference type="SUPFAM" id="SSF52058">
    <property type="entry name" value="L domain-like"/>
    <property type="match status" value="2"/>
</dbReference>
<dbReference type="PANTHER" id="PTHR48006">
    <property type="entry name" value="LEUCINE-RICH REPEAT-CONTAINING PROTEIN DDB_G0281931-RELATED"/>
    <property type="match status" value="1"/>
</dbReference>
<comment type="similarity">
    <text evidence="4">Belongs to the RLP family.</text>
</comment>
<proteinExistence type="inferred from homology"/>
<dbReference type="EC" id="2.7.11.1" evidence="5"/>
<evidence type="ECO:0000259" key="25">
    <source>
        <dbReference type="PROSITE" id="PS50011"/>
    </source>
</evidence>
<dbReference type="SMART" id="SM00220">
    <property type="entry name" value="S_TKc"/>
    <property type="match status" value="1"/>
</dbReference>
<keyword evidence="18" id="KW-0472">Membrane</keyword>
<evidence type="ECO:0000256" key="6">
    <source>
        <dbReference type="ARBA" id="ARBA00022475"/>
    </source>
</evidence>
<comment type="catalytic activity">
    <reaction evidence="21">
        <text>L-threonyl-[protein] + ATP = O-phospho-L-threonyl-[protein] + ADP + H(+)</text>
        <dbReference type="Rhea" id="RHEA:46608"/>
        <dbReference type="Rhea" id="RHEA-COMP:11060"/>
        <dbReference type="Rhea" id="RHEA-COMP:11605"/>
        <dbReference type="ChEBI" id="CHEBI:15378"/>
        <dbReference type="ChEBI" id="CHEBI:30013"/>
        <dbReference type="ChEBI" id="CHEBI:30616"/>
        <dbReference type="ChEBI" id="CHEBI:61977"/>
        <dbReference type="ChEBI" id="CHEBI:456216"/>
        <dbReference type="EC" id="2.7.11.1"/>
    </reaction>
</comment>
<dbReference type="FunFam" id="3.80.10.10:FF:000095">
    <property type="entry name" value="LRR receptor-like serine/threonine-protein kinase GSO1"/>
    <property type="match status" value="1"/>
</dbReference>
<keyword evidence="11" id="KW-0812">Transmembrane</keyword>
<evidence type="ECO:0000256" key="3">
    <source>
        <dbReference type="ARBA" id="ARBA00008684"/>
    </source>
</evidence>
<dbReference type="Pfam" id="PF08263">
    <property type="entry name" value="LRRNT_2"/>
    <property type="match status" value="1"/>
</dbReference>
<dbReference type="InterPro" id="IPR001245">
    <property type="entry name" value="Ser-Thr/Tyr_kinase_cat_dom"/>
</dbReference>
<keyword evidence="15" id="KW-0418">Kinase</keyword>
<dbReference type="Proteomes" id="UP000030687">
    <property type="component" value="Unassembled WGS sequence"/>
</dbReference>
<evidence type="ECO:0000256" key="13">
    <source>
        <dbReference type="ARBA" id="ARBA00022737"/>
    </source>
</evidence>
<dbReference type="PROSITE" id="PS00107">
    <property type="entry name" value="PROTEIN_KINASE_ATP"/>
    <property type="match status" value="1"/>
</dbReference>
<evidence type="ECO:0000256" key="10">
    <source>
        <dbReference type="ARBA" id="ARBA00022679"/>
    </source>
</evidence>
<dbReference type="PROSITE" id="PS51257">
    <property type="entry name" value="PROKAR_LIPOPROTEIN"/>
    <property type="match status" value="1"/>
</dbReference>
<evidence type="ECO:0000256" key="17">
    <source>
        <dbReference type="ARBA" id="ARBA00022989"/>
    </source>
</evidence>
<dbReference type="GO" id="GO:0005886">
    <property type="term" value="C:plasma membrane"/>
    <property type="evidence" value="ECO:0007669"/>
    <property type="project" value="UniProtKB-SubCell"/>
</dbReference>
<dbReference type="InterPro" id="IPR032675">
    <property type="entry name" value="LRR_dom_sf"/>
</dbReference>
<keyword evidence="20" id="KW-0325">Glycoprotein</keyword>
<dbReference type="EMBL" id="KI536978">
    <property type="protein sequence ID" value="ESR36147.1"/>
    <property type="molecule type" value="Genomic_DNA"/>
</dbReference>
<dbReference type="PROSITE" id="PS50011">
    <property type="entry name" value="PROTEIN_KINASE_DOM"/>
    <property type="match status" value="1"/>
</dbReference>
<evidence type="ECO:0000256" key="2">
    <source>
        <dbReference type="ARBA" id="ARBA00004479"/>
    </source>
</evidence>
<evidence type="ECO:0000256" key="12">
    <source>
        <dbReference type="ARBA" id="ARBA00022729"/>
    </source>
</evidence>
<dbReference type="InterPro" id="IPR013210">
    <property type="entry name" value="LRR_N_plant-typ"/>
</dbReference>
<keyword evidence="10" id="KW-0808">Transferase</keyword>
<evidence type="ECO:0000256" key="9">
    <source>
        <dbReference type="ARBA" id="ARBA00022614"/>
    </source>
</evidence>
<dbReference type="Pfam" id="PF13855">
    <property type="entry name" value="LRR_8"/>
    <property type="match status" value="2"/>
</dbReference>
<comment type="similarity">
    <text evidence="3">Belongs to the protein kinase superfamily. Ser/Thr protein kinase family.</text>
</comment>
<evidence type="ECO:0000256" key="7">
    <source>
        <dbReference type="ARBA" id="ARBA00022527"/>
    </source>
</evidence>
<name>V4S6W8_CITCL</name>
<evidence type="ECO:0000256" key="22">
    <source>
        <dbReference type="ARBA" id="ARBA00048679"/>
    </source>
</evidence>
<keyword evidence="19" id="KW-0675">Receptor</keyword>
<dbReference type="eggNOG" id="ENOG502QPYS">
    <property type="taxonomic scope" value="Eukaryota"/>
</dbReference>
<comment type="catalytic activity">
    <reaction evidence="22">
        <text>L-seryl-[protein] + ATP = O-phospho-L-seryl-[protein] + ADP + H(+)</text>
        <dbReference type="Rhea" id="RHEA:17989"/>
        <dbReference type="Rhea" id="RHEA-COMP:9863"/>
        <dbReference type="Rhea" id="RHEA-COMP:11604"/>
        <dbReference type="ChEBI" id="CHEBI:15378"/>
        <dbReference type="ChEBI" id="CHEBI:29999"/>
        <dbReference type="ChEBI" id="CHEBI:30616"/>
        <dbReference type="ChEBI" id="CHEBI:83421"/>
        <dbReference type="ChEBI" id="CHEBI:456216"/>
        <dbReference type="EC" id="2.7.11.1"/>
    </reaction>
</comment>
<dbReference type="InterPro" id="IPR001611">
    <property type="entry name" value="Leu-rich_rpt"/>
</dbReference>
<dbReference type="Gene3D" id="3.80.10.10">
    <property type="entry name" value="Ribonuclease Inhibitor"/>
    <property type="match status" value="5"/>
</dbReference>
<reference evidence="26 27" key="1">
    <citation type="submission" date="2013-10" db="EMBL/GenBank/DDBJ databases">
        <authorList>
            <consortium name="International Citrus Genome Consortium"/>
            <person name="Jenkins J."/>
            <person name="Schmutz J."/>
            <person name="Prochnik S."/>
            <person name="Rokhsar D."/>
            <person name="Gmitter F."/>
            <person name="Ollitrault P."/>
            <person name="Machado M."/>
            <person name="Talon M."/>
            <person name="Wincker P."/>
            <person name="Jaillon O."/>
            <person name="Morgante M."/>
        </authorList>
    </citation>
    <scope>NUCLEOTIDE SEQUENCE</scope>
    <source>
        <strain evidence="27">cv. Clemenules</strain>
    </source>
</reference>
<dbReference type="Gene3D" id="3.30.200.20">
    <property type="entry name" value="Phosphorylase Kinase, domain 1"/>
    <property type="match status" value="1"/>
</dbReference>
<keyword evidence="6" id="KW-1003">Cell membrane</keyword>
<dbReference type="Pfam" id="PF00560">
    <property type="entry name" value="LRR_1"/>
    <property type="match status" value="1"/>
</dbReference>
<dbReference type="FunFam" id="1.10.510.10:FF:000358">
    <property type="entry name" value="Putative leucine-rich repeat receptor-like serine/threonine-protein kinase"/>
    <property type="match status" value="1"/>
</dbReference>
<dbReference type="InterPro" id="IPR011009">
    <property type="entry name" value="Kinase-like_dom_sf"/>
</dbReference>
<dbReference type="InterPro" id="IPR008271">
    <property type="entry name" value="Ser/Thr_kinase_AS"/>
</dbReference>
<dbReference type="GO" id="GO:0004674">
    <property type="term" value="F:protein serine/threonine kinase activity"/>
    <property type="evidence" value="ECO:0007669"/>
    <property type="project" value="UniProtKB-KW"/>
</dbReference>
<dbReference type="FunFam" id="3.30.200.20:FF:000432">
    <property type="entry name" value="LRR receptor-like serine/threonine-protein kinase EFR"/>
    <property type="match status" value="1"/>
</dbReference>
<evidence type="ECO:0000313" key="27">
    <source>
        <dbReference type="Proteomes" id="UP000030687"/>
    </source>
</evidence>
<feature type="chain" id="PRO_5004729091" description="non-specific serine/threonine protein kinase" evidence="24">
    <location>
        <begin position="26"/>
        <end position="803"/>
    </location>
</feature>
<evidence type="ECO:0000256" key="1">
    <source>
        <dbReference type="ARBA" id="ARBA00004162"/>
    </source>
</evidence>
<organism evidence="26 27">
    <name type="scientific">Citrus clementina</name>
    <name type="common">Clementine</name>
    <name type="synonym">Citrus deliciosa x Citrus sinensis</name>
    <dbReference type="NCBI Taxonomy" id="85681"/>
    <lineage>
        <taxon>Eukaryota</taxon>
        <taxon>Viridiplantae</taxon>
        <taxon>Streptophyta</taxon>
        <taxon>Embryophyta</taxon>
        <taxon>Tracheophyta</taxon>
        <taxon>Spermatophyta</taxon>
        <taxon>Magnoliopsida</taxon>
        <taxon>eudicotyledons</taxon>
        <taxon>Gunneridae</taxon>
        <taxon>Pentapetalae</taxon>
        <taxon>rosids</taxon>
        <taxon>malvids</taxon>
        <taxon>Sapindales</taxon>
        <taxon>Rutaceae</taxon>
        <taxon>Aurantioideae</taxon>
        <taxon>Citrus</taxon>
    </lineage>
</organism>
<dbReference type="Gene3D" id="1.10.510.10">
    <property type="entry name" value="Transferase(Phosphotransferase) domain 1"/>
    <property type="match status" value="1"/>
</dbReference>
<comment type="subcellular location">
    <subcellularLocation>
        <location evidence="1">Cell membrane</location>
        <topology evidence="1">Single-pass membrane protein</topology>
    </subcellularLocation>
    <subcellularLocation>
        <location evidence="2">Membrane</location>
        <topology evidence="2">Single-pass type I membrane protein</topology>
    </subcellularLocation>
</comment>
<evidence type="ECO:0000256" key="18">
    <source>
        <dbReference type="ARBA" id="ARBA00023136"/>
    </source>
</evidence>
<feature type="binding site" evidence="23">
    <location>
        <position position="519"/>
    </location>
    <ligand>
        <name>ATP</name>
        <dbReference type="ChEBI" id="CHEBI:30616"/>
    </ligand>
</feature>
<sequence length="803" mass="88021">MLKSISTSCLVTLACCFNLLLHSYAFSGSPSDRTDRLALLAIKSQLHDPLGVTSSWNNSINLCQWTGVTCGHRHQRVTELDLRNQSIGGILSPHVGNLSFLRLIHLADNNFYGNIPQEVGRLSRLESLELANNSFSGKIPTNLSRCSNLVNFSAHGNNLVGEIPADVGYNWMRLEKLSISDNHLTGQLPASIGNLSVLKVINVEENRLSGRIPNTLSQLRNLFYLNIAGNQFSGNVPPSIYNLSSLELLYLRGNRLIGSLPIDIGLTLPKLTNFVIAENNFSGPIPNSFSNTSNLVMLDLNLNLFSGKVPINFSRLQNLSWLLLAGNNLGNGAANDLDFITPLTNCSKLIALGLYGNRFGGVLPHSIANLSTTTVQINMGRNQISGTIPSGIGNLVNLNGFGIDLNQLTGTIPHEIDLSNNFLNDSLPLEVGNLQNLVELDISRNQVSGCFIVVYARRRRFVHKSSVTSPMEQQFPIVSYAELSKATGEFSTSNMIGQGSFGFVYRGILGEGGLLVAVKVLNLTRKGAFKSFVAECEALRNIRHRNLIKIITICSSIDSHGVDFKALVYEYMQNGSLEEWLHHSNDQHDVCDLSLIQRLNIAIDIAYAIEYLHHHCQPPIIHGDLKPSNVLLDHDMVAHVGDFGLAKFLYACQVDDMETHSSSIGIKGTVGYVAPEYGMGSEASMAGDVYSFGILLLEIFIRKRPTDSMFNDGLTIHEFAMKALPQRVIEIVDPLLLLEVRTNNSKNPCGDGRGGIEECLVAVITIGVLCSMESPIDRTLEMRNVVAKLCAAREAFLSVYDLM</sequence>
<accession>V4S6W8</accession>
<keyword evidence="27" id="KW-1185">Reference proteome</keyword>
<evidence type="ECO:0000256" key="8">
    <source>
        <dbReference type="ARBA" id="ARBA00022553"/>
    </source>
</evidence>
<dbReference type="KEGG" id="cic:CICLE_v10027846mg"/>
<keyword evidence="16 23" id="KW-0067">ATP-binding</keyword>
<dbReference type="InterPro" id="IPR000719">
    <property type="entry name" value="Prot_kinase_dom"/>
</dbReference>
<keyword evidence="13" id="KW-0677">Repeat</keyword>
<evidence type="ECO:0000313" key="26">
    <source>
        <dbReference type="EMBL" id="ESR36147.1"/>
    </source>
</evidence>
<evidence type="ECO:0000256" key="21">
    <source>
        <dbReference type="ARBA" id="ARBA00047899"/>
    </source>
</evidence>
<evidence type="ECO:0000256" key="11">
    <source>
        <dbReference type="ARBA" id="ARBA00022692"/>
    </source>
</evidence>
<dbReference type="Pfam" id="PF07714">
    <property type="entry name" value="PK_Tyr_Ser-Thr"/>
    <property type="match status" value="1"/>
</dbReference>
<evidence type="ECO:0000256" key="16">
    <source>
        <dbReference type="ARBA" id="ARBA00022840"/>
    </source>
</evidence>
<dbReference type="OMA" id="TIHEFAM"/>
<keyword evidence="12 24" id="KW-0732">Signal</keyword>
<dbReference type="Gramene" id="ESR36147">
    <property type="protein sequence ID" value="ESR36147"/>
    <property type="gene ID" value="CICLE_v10027846mg"/>
</dbReference>
<dbReference type="SUPFAM" id="SSF56112">
    <property type="entry name" value="Protein kinase-like (PK-like)"/>
    <property type="match status" value="1"/>
</dbReference>
<gene>
    <name evidence="26" type="ORF">CICLE_v10027846mg</name>
</gene>
<keyword evidence="7" id="KW-0723">Serine/threonine-protein kinase</keyword>
<evidence type="ECO:0000256" key="24">
    <source>
        <dbReference type="SAM" id="SignalP"/>
    </source>
</evidence>
<dbReference type="InParanoid" id="V4S6W8"/>